<comment type="caution">
    <text evidence="1">The sequence shown here is derived from an EMBL/GenBank/DDBJ whole genome shotgun (WGS) entry which is preliminary data.</text>
</comment>
<dbReference type="InterPro" id="IPR015421">
    <property type="entry name" value="PyrdxlP-dep_Trfase_major"/>
</dbReference>
<dbReference type="Pfam" id="PF01041">
    <property type="entry name" value="DegT_DnrJ_EryC1"/>
    <property type="match status" value="1"/>
</dbReference>
<gene>
    <name evidence="1" type="ORF">S01H1_07509</name>
</gene>
<accession>X0SZY2</accession>
<sequence>MKKYPIAKPYITEVEEKHVLEVLRSGNLSLGPKYSEFEKKFAKKMGVKYACAVSSGTAGLHLCMIAAGIKKDDEVITTPFSFISSANSILYVGAKPVFVDIDPLTYNIDPKKIEEKITNLPVGRREKLKAI</sequence>
<reference evidence="1" key="1">
    <citation type="journal article" date="2014" name="Front. Microbiol.">
        <title>High frequency of phylogenetically diverse reductive dehalogenase-homologous genes in deep subseafloor sedimentary metagenomes.</title>
        <authorList>
            <person name="Kawai M."/>
            <person name="Futagami T."/>
            <person name="Toyoda A."/>
            <person name="Takaki Y."/>
            <person name="Nishi S."/>
            <person name="Hori S."/>
            <person name="Arai W."/>
            <person name="Tsubouchi T."/>
            <person name="Morono Y."/>
            <person name="Uchiyama I."/>
            <person name="Ito T."/>
            <person name="Fujiyama A."/>
            <person name="Inagaki F."/>
            <person name="Takami H."/>
        </authorList>
    </citation>
    <scope>NUCLEOTIDE SEQUENCE</scope>
    <source>
        <strain evidence="1">Expedition CK06-06</strain>
    </source>
</reference>
<dbReference type="InterPro" id="IPR015424">
    <property type="entry name" value="PyrdxlP-dep_Trfase"/>
</dbReference>
<dbReference type="PANTHER" id="PTHR30244:SF39">
    <property type="entry name" value="BLR3650 PROTEIN"/>
    <property type="match status" value="1"/>
</dbReference>
<name>X0SZY2_9ZZZZ</name>
<dbReference type="EMBL" id="BARS01003867">
    <property type="protein sequence ID" value="GAF69375.1"/>
    <property type="molecule type" value="Genomic_DNA"/>
</dbReference>
<evidence type="ECO:0000313" key="1">
    <source>
        <dbReference type="EMBL" id="GAF69375.1"/>
    </source>
</evidence>
<organism evidence="1">
    <name type="scientific">marine sediment metagenome</name>
    <dbReference type="NCBI Taxonomy" id="412755"/>
    <lineage>
        <taxon>unclassified sequences</taxon>
        <taxon>metagenomes</taxon>
        <taxon>ecological metagenomes</taxon>
    </lineage>
</organism>
<evidence type="ECO:0008006" key="2">
    <source>
        <dbReference type="Google" id="ProtNLM"/>
    </source>
</evidence>
<dbReference type="Gene3D" id="3.40.640.10">
    <property type="entry name" value="Type I PLP-dependent aspartate aminotransferase-like (Major domain)"/>
    <property type="match status" value="1"/>
</dbReference>
<dbReference type="PANTHER" id="PTHR30244">
    <property type="entry name" value="TRANSAMINASE"/>
    <property type="match status" value="1"/>
</dbReference>
<dbReference type="GO" id="GO:0000271">
    <property type="term" value="P:polysaccharide biosynthetic process"/>
    <property type="evidence" value="ECO:0007669"/>
    <property type="project" value="TreeGrafter"/>
</dbReference>
<dbReference type="InterPro" id="IPR000653">
    <property type="entry name" value="DegT/StrS_aminotransferase"/>
</dbReference>
<dbReference type="GO" id="GO:0030170">
    <property type="term" value="F:pyridoxal phosphate binding"/>
    <property type="evidence" value="ECO:0007669"/>
    <property type="project" value="TreeGrafter"/>
</dbReference>
<dbReference type="SUPFAM" id="SSF53383">
    <property type="entry name" value="PLP-dependent transferases"/>
    <property type="match status" value="1"/>
</dbReference>
<dbReference type="AlphaFoldDB" id="X0SZY2"/>
<dbReference type="GO" id="GO:0008483">
    <property type="term" value="F:transaminase activity"/>
    <property type="evidence" value="ECO:0007669"/>
    <property type="project" value="TreeGrafter"/>
</dbReference>
<protein>
    <recommendedName>
        <fullName evidence="2">DegT/DnrJ/EryC1/StrS aminotransferase family protein</fullName>
    </recommendedName>
</protein>
<proteinExistence type="predicted"/>